<sequence>MKKIDPSTHPYELEIGRFLSSEQITSNSRNHCILDTLTNPTEPNVLPYLRLFNDPDFLSFGEVIACFKQLIEGLRVMYENHNVMMDAATMYPDMWHPEVTNYKYDHSGRAKHYNRTERPPKHYYIDSGLSRKYDPNDGPPAELPILGGGKTVPEFQGDGYDKSADPFRTDIYYLCNLMRNTKYRGFDFMQQLVADMVQADPVKRPTIEEVETRFDESPRRVSLEAPVKTGKEGRICPRAWDIIRTTKYLIKRLPPVPTPSS</sequence>
<proteinExistence type="predicted"/>
<name>A0A165SAY5_9APHY</name>
<dbReference type="AlphaFoldDB" id="A0A165SAY5"/>
<gene>
    <name evidence="1" type="ORF">DAEQUDRAFT_763587</name>
</gene>
<dbReference type="Proteomes" id="UP000076727">
    <property type="component" value="Unassembled WGS sequence"/>
</dbReference>
<evidence type="ECO:0008006" key="3">
    <source>
        <dbReference type="Google" id="ProtNLM"/>
    </source>
</evidence>
<dbReference type="STRING" id="1314783.A0A165SAY5"/>
<accession>A0A165SAY5</accession>
<organism evidence="1 2">
    <name type="scientific">Daedalea quercina L-15889</name>
    <dbReference type="NCBI Taxonomy" id="1314783"/>
    <lineage>
        <taxon>Eukaryota</taxon>
        <taxon>Fungi</taxon>
        <taxon>Dikarya</taxon>
        <taxon>Basidiomycota</taxon>
        <taxon>Agaricomycotina</taxon>
        <taxon>Agaricomycetes</taxon>
        <taxon>Polyporales</taxon>
        <taxon>Fomitopsis</taxon>
    </lineage>
</organism>
<evidence type="ECO:0000313" key="1">
    <source>
        <dbReference type="EMBL" id="KZT71748.1"/>
    </source>
</evidence>
<dbReference type="OrthoDB" id="5987198at2759"/>
<dbReference type="EMBL" id="KV429044">
    <property type="protein sequence ID" value="KZT71748.1"/>
    <property type="molecule type" value="Genomic_DNA"/>
</dbReference>
<reference evidence="1 2" key="1">
    <citation type="journal article" date="2016" name="Mol. Biol. Evol.">
        <title>Comparative Genomics of Early-Diverging Mushroom-Forming Fungi Provides Insights into the Origins of Lignocellulose Decay Capabilities.</title>
        <authorList>
            <person name="Nagy L.G."/>
            <person name="Riley R."/>
            <person name="Tritt A."/>
            <person name="Adam C."/>
            <person name="Daum C."/>
            <person name="Floudas D."/>
            <person name="Sun H."/>
            <person name="Yadav J.S."/>
            <person name="Pangilinan J."/>
            <person name="Larsson K.H."/>
            <person name="Matsuura K."/>
            <person name="Barry K."/>
            <person name="Labutti K."/>
            <person name="Kuo R."/>
            <person name="Ohm R.A."/>
            <person name="Bhattacharya S.S."/>
            <person name="Shirouzu T."/>
            <person name="Yoshinaga Y."/>
            <person name="Martin F.M."/>
            <person name="Grigoriev I.V."/>
            <person name="Hibbett D.S."/>
        </authorList>
    </citation>
    <scope>NUCLEOTIDE SEQUENCE [LARGE SCALE GENOMIC DNA]</scope>
    <source>
        <strain evidence="1 2">L-15889</strain>
    </source>
</reference>
<evidence type="ECO:0000313" key="2">
    <source>
        <dbReference type="Proteomes" id="UP000076727"/>
    </source>
</evidence>
<protein>
    <recommendedName>
        <fullName evidence="3">Protein kinase domain-containing protein</fullName>
    </recommendedName>
</protein>
<keyword evidence="2" id="KW-1185">Reference proteome</keyword>